<proteinExistence type="predicted"/>
<organism evidence="1 2">
    <name type="scientific">Calidithermus roseus</name>
    <dbReference type="NCBI Taxonomy" id="1644118"/>
    <lineage>
        <taxon>Bacteria</taxon>
        <taxon>Thermotogati</taxon>
        <taxon>Deinococcota</taxon>
        <taxon>Deinococci</taxon>
        <taxon>Thermales</taxon>
        <taxon>Thermaceae</taxon>
        <taxon>Calidithermus</taxon>
    </lineage>
</organism>
<dbReference type="EMBL" id="QWLA01000095">
    <property type="protein sequence ID" value="RIH82740.1"/>
    <property type="molecule type" value="Genomic_DNA"/>
</dbReference>
<protein>
    <submittedName>
        <fullName evidence="1">Uncharacterized protein</fullName>
    </submittedName>
</protein>
<keyword evidence="2" id="KW-1185">Reference proteome</keyword>
<reference evidence="1 2" key="1">
    <citation type="submission" date="2018-08" db="EMBL/GenBank/DDBJ databases">
        <title>Meiothermus roseus NBRC 110900 genome sequencing project.</title>
        <authorList>
            <person name="Da Costa M.S."/>
            <person name="Albuquerque L."/>
            <person name="Raposo P."/>
            <person name="Froufe H.J.C."/>
            <person name="Barroso C.S."/>
            <person name="Egas C."/>
        </authorList>
    </citation>
    <scope>NUCLEOTIDE SEQUENCE [LARGE SCALE GENOMIC DNA]</scope>
    <source>
        <strain evidence="1 2">NBRC 110900</strain>
    </source>
</reference>
<evidence type="ECO:0000313" key="1">
    <source>
        <dbReference type="EMBL" id="RIH82740.1"/>
    </source>
</evidence>
<dbReference type="Proteomes" id="UP000265341">
    <property type="component" value="Unassembled WGS sequence"/>
</dbReference>
<evidence type="ECO:0000313" key="2">
    <source>
        <dbReference type="Proteomes" id="UP000265341"/>
    </source>
</evidence>
<dbReference type="OrthoDB" id="34386at2"/>
<name>A0A399EHN9_9DEIN</name>
<dbReference type="RefSeq" id="WP_119280163.1">
    <property type="nucleotide sequence ID" value="NZ_QWLA01000095.1"/>
</dbReference>
<accession>A0A399EHN9</accession>
<sequence>MNLLNHEPVHNLGKHPSSLEAFSAAQRIHGEVRRSGMSYRVQLAWDGKRLVGRLGGAIFGENVYLEAHQGQLLGSVASSGRAFALHAQHGGKRLQLRLVGAEHGSSAQLEFSEDSASGWAYLEGVAQPVEVKFGPTRLDARTGSEQEVTLHHPGFAAWVLAAVALVADVAARNAWRVLLDSYAGWAEA</sequence>
<comment type="caution">
    <text evidence="1">The sequence shown here is derived from an EMBL/GenBank/DDBJ whole genome shotgun (WGS) entry which is preliminary data.</text>
</comment>
<gene>
    <name evidence="1" type="ORF">Mrose_03288</name>
</gene>
<dbReference type="AlphaFoldDB" id="A0A399EHN9"/>